<dbReference type="Gene3D" id="3.90.180.10">
    <property type="entry name" value="Medium-chain alcohol dehydrogenases, catalytic domain"/>
    <property type="match status" value="1"/>
</dbReference>
<dbReference type="SMART" id="SM00829">
    <property type="entry name" value="PKS_ER"/>
    <property type="match status" value="1"/>
</dbReference>
<keyword evidence="5" id="KW-1185">Reference proteome</keyword>
<keyword evidence="1" id="KW-0521">NADP</keyword>
<dbReference type="Proteomes" id="UP000199112">
    <property type="component" value="Unassembled WGS sequence"/>
</dbReference>
<reference evidence="5" key="1">
    <citation type="submission" date="2016-10" db="EMBL/GenBank/DDBJ databases">
        <authorList>
            <person name="Varghese N."/>
            <person name="Submissions S."/>
        </authorList>
    </citation>
    <scope>NUCLEOTIDE SEQUENCE [LARGE SCALE GENOMIC DNA]</scope>
    <source>
        <strain evidence="5">CGMCC 1.8981</strain>
    </source>
</reference>
<dbReference type="InterPro" id="IPR011032">
    <property type="entry name" value="GroES-like_sf"/>
</dbReference>
<feature type="domain" description="Enoyl reductase (ER)" evidence="3">
    <location>
        <begin position="4"/>
        <end position="334"/>
    </location>
</feature>
<dbReference type="EMBL" id="FNWL01000001">
    <property type="protein sequence ID" value="SEH13512.1"/>
    <property type="molecule type" value="Genomic_DNA"/>
</dbReference>
<name>A0A1H6FSW8_9EURY</name>
<dbReference type="Pfam" id="PF00107">
    <property type="entry name" value="ADH_zinc_N"/>
    <property type="match status" value="1"/>
</dbReference>
<feature type="compositionally biased region" description="Polar residues" evidence="2">
    <location>
        <begin position="1"/>
        <end position="10"/>
    </location>
</feature>
<evidence type="ECO:0000256" key="1">
    <source>
        <dbReference type="ARBA" id="ARBA00022857"/>
    </source>
</evidence>
<dbReference type="GO" id="GO:0016616">
    <property type="term" value="F:oxidoreductase activity, acting on the CH-OH group of donors, NAD or NADP as acceptor"/>
    <property type="evidence" value="ECO:0007669"/>
    <property type="project" value="UniProtKB-ARBA"/>
</dbReference>
<dbReference type="PANTHER" id="PTHR44154">
    <property type="entry name" value="QUINONE OXIDOREDUCTASE"/>
    <property type="match status" value="1"/>
</dbReference>
<dbReference type="PANTHER" id="PTHR44154:SF1">
    <property type="entry name" value="QUINONE OXIDOREDUCTASE"/>
    <property type="match status" value="1"/>
</dbReference>
<protein>
    <submittedName>
        <fullName evidence="4">NADPH2:quinone reductase</fullName>
    </submittedName>
</protein>
<dbReference type="OrthoDB" id="75495at2157"/>
<proteinExistence type="predicted"/>
<dbReference type="InterPro" id="IPR013154">
    <property type="entry name" value="ADH-like_N"/>
</dbReference>
<gene>
    <name evidence="4" type="ORF">SAMN04487967_1419</name>
</gene>
<evidence type="ECO:0000259" key="3">
    <source>
        <dbReference type="SMART" id="SM00829"/>
    </source>
</evidence>
<dbReference type="Pfam" id="PF08240">
    <property type="entry name" value="ADH_N"/>
    <property type="match status" value="1"/>
</dbReference>
<dbReference type="InterPro" id="IPR036291">
    <property type="entry name" value="NAD(P)-bd_dom_sf"/>
</dbReference>
<evidence type="ECO:0000256" key="2">
    <source>
        <dbReference type="SAM" id="MobiDB-lite"/>
    </source>
</evidence>
<dbReference type="AlphaFoldDB" id="A0A1H6FSW8"/>
<dbReference type="SUPFAM" id="SSF51735">
    <property type="entry name" value="NAD(P)-binding Rossmann-fold domains"/>
    <property type="match status" value="1"/>
</dbReference>
<dbReference type="SUPFAM" id="SSF50129">
    <property type="entry name" value="GroES-like"/>
    <property type="match status" value="1"/>
</dbReference>
<organism evidence="4 5">
    <name type="scientific">Natronorubrum sediminis</name>
    <dbReference type="NCBI Taxonomy" id="640943"/>
    <lineage>
        <taxon>Archaea</taxon>
        <taxon>Methanobacteriati</taxon>
        <taxon>Methanobacteriota</taxon>
        <taxon>Stenosarchaea group</taxon>
        <taxon>Halobacteria</taxon>
        <taxon>Halobacteriales</taxon>
        <taxon>Natrialbaceae</taxon>
        <taxon>Natronorubrum</taxon>
    </lineage>
</organism>
<feature type="region of interest" description="Disordered" evidence="2">
    <location>
        <begin position="1"/>
        <end position="27"/>
    </location>
</feature>
<evidence type="ECO:0000313" key="5">
    <source>
        <dbReference type="Proteomes" id="UP000199112"/>
    </source>
</evidence>
<dbReference type="RefSeq" id="WP_090506301.1">
    <property type="nucleotide sequence ID" value="NZ_FNWL01000001.1"/>
</dbReference>
<dbReference type="GO" id="GO:0044281">
    <property type="term" value="P:small molecule metabolic process"/>
    <property type="evidence" value="ECO:0007669"/>
    <property type="project" value="UniProtKB-ARBA"/>
</dbReference>
<dbReference type="InterPro" id="IPR020843">
    <property type="entry name" value="ER"/>
</dbReference>
<accession>A0A1H6FSW8</accession>
<sequence>MRVAALTSTELPPELEVQERSTPEPNAGEAVVRVEAAALNHRDLWKLEDDDRLDESDLPFVPGGDLAGVVEATGADISSVNAGDRVVLCPLETCGVCRACRNGPENRCENYNSFDGAFAEQVVVDATRLVSLPDSVGFVEAAALPIAYTTAYRMLQRGDTSAGDRVFVPGATGGVGVAAIQLATVLGAETIGTSTDEDKLAAVDALGLDHAIHTGDPEEMRKRVGAIGDVDVTIDHLGGPYTRVGVDLLGTNGAHVICGRTAGQHPSFDARDLYFGHKRILGSTLGTQADLAQLVEFVADGRLDPVVADEFALGETEAMLSAMRDRDMVGKLVLRPQQ</sequence>
<dbReference type="GO" id="GO:0043168">
    <property type="term" value="F:anion binding"/>
    <property type="evidence" value="ECO:0007669"/>
    <property type="project" value="UniProtKB-ARBA"/>
</dbReference>
<dbReference type="InterPro" id="IPR013149">
    <property type="entry name" value="ADH-like_C"/>
</dbReference>
<dbReference type="InterPro" id="IPR051603">
    <property type="entry name" value="Zinc-ADH_QOR/CCCR"/>
</dbReference>
<dbReference type="GO" id="GO:0030554">
    <property type="term" value="F:adenyl nucleotide binding"/>
    <property type="evidence" value="ECO:0007669"/>
    <property type="project" value="UniProtKB-ARBA"/>
</dbReference>
<evidence type="ECO:0000313" key="4">
    <source>
        <dbReference type="EMBL" id="SEH13512.1"/>
    </source>
</evidence>